<dbReference type="EMBL" id="FMUB01000004">
    <property type="protein sequence ID" value="SCX15352.1"/>
    <property type="molecule type" value="Genomic_DNA"/>
</dbReference>
<accession>A0A1G4W1U9</accession>
<evidence type="ECO:0000313" key="2">
    <source>
        <dbReference type="EMBL" id="SCX15352.1"/>
    </source>
</evidence>
<dbReference type="RefSeq" id="WP_090356413.1">
    <property type="nucleotide sequence ID" value="NZ_CP059894.1"/>
</dbReference>
<name>A0A1G4W1U9_9MYCO</name>
<dbReference type="EMBL" id="CP059894">
    <property type="protein sequence ID" value="QNJ90045.1"/>
    <property type="molecule type" value="Genomic_DNA"/>
</dbReference>
<evidence type="ECO:0000313" key="3">
    <source>
        <dbReference type="Proteomes" id="UP000199707"/>
    </source>
</evidence>
<sequence length="99" mass="10817">MTDLLEVSGPASLAALVSALAPGQPRPLGHIASLWLEHQTVFAVAHFDALEYWPFTISVQPTSLGHAGDVRRESKRLSHRLRSAGWTVRHARADDRAIA</sequence>
<dbReference type="KEGG" id="mflu:HZU40_17175"/>
<gene>
    <name evidence="1" type="ORF">HZU40_17175</name>
    <name evidence="2" type="ORF">SAMN02799620_02042</name>
</gene>
<dbReference type="AlphaFoldDB" id="A0A1G4W1U9"/>
<reference evidence="3" key="1">
    <citation type="submission" date="2016-10" db="EMBL/GenBank/DDBJ databases">
        <authorList>
            <person name="Varghese N."/>
            <person name="Submissions S."/>
        </authorList>
    </citation>
    <scope>NUCLEOTIDE SEQUENCE [LARGE SCALE GENOMIC DNA]</scope>
    <source>
        <strain evidence="3">UNC267MFSha1.1M11</strain>
    </source>
</reference>
<reference evidence="2" key="2">
    <citation type="submission" date="2016-10" db="EMBL/GenBank/DDBJ databases">
        <authorList>
            <person name="de Groot N.N."/>
        </authorList>
    </citation>
    <scope>NUCLEOTIDE SEQUENCE [LARGE SCALE GENOMIC DNA]</scope>
    <source>
        <strain evidence="2">UNC267MFSha1.1M11</strain>
    </source>
</reference>
<proteinExistence type="predicted"/>
<protein>
    <submittedName>
        <fullName evidence="2">Uncharacterized protein</fullName>
    </submittedName>
</protein>
<organism evidence="2 3">
    <name type="scientific">Mycolicibacterium fluoranthenivorans</name>
    <dbReference type="NCBI Taxonomy" id="258505"/>
    <lineage>
        <taxon>Bacteria</taxon>
        <taxon>Bacillati</taxon>
        <taxon>Actinomycetota</taxon>
        <taxon>Actinomycetes</taxon>
        <taxon>Mycobacteriales</taxon>
        <taxon>Mycobacteriaceae</taxon>
        <taxon>Mycolicibacterium</taxon>
    </lineage>
</organism>
<dbReference type="Proteomes" id="UP000199707">
    <property type="component" value="Unassembled WGS sequence"/>
</dbReference>
<reference evidence="1 4" key="3">
    <citation type="submission" date="2020-07" db="EMBL/GenBank/DDBJ databases">
        <title>Draft genome sequence of four isobutane-metabolizing strains capable of cometabolically degrading diverse ether contaminants.</title>
        <authorList>
            <person name="Chen W."/>
            <person name="Faulkner N."/>
            <person name="Smith C."/>
            <person name="Hyman M."/>
        </authorList>
    </citation>
    <scope>NUCLEOTIDE SEQUENCE [LARGE SCALE GENOMIC DNA]</scope>
    <source>
        <strain evidence="1 4">2A</strain>
    </source>
</reference>
<evidence type="ECO:0000313" key="4">
    <source>
        <dbReference type="Proteomes" id="UP000515498"/>
    </source>
</evidence>
<evidence type="ECO:0000313" key="1">
    <source>
        <dbReference type="EMBL" id="QNJ90045.1"/>
    </source>
</evidence>
<dbReference type="Proteomes" id="UP000515498">
    <property type="component" value="Chromosome"/>
</dbReference>